<keyword evidence="1" id="KW-0812">Transmembrane</keyword>
<gene>
    <name evidence="3" type="ORF">DYP60_06555</name>
</gene>
<dbReference type="InterPro" id="IPR038477">
    <property type="entry name" value="ASST_N_sf"/>
</dbReference>
<proteinExistence type="predicted"/>
<evidence type="ECO:0000259" key="2">
    <source>
        <dbReference type="Pfam" id="PF17425"/>
    </source>
</evidence>
<protein>
    <recommendedName>
        <fullName evidence="2">Arylsulfotransferase N-terminal domain-containing protein</fullName>
    </recommendedName>
</protein>
<dbReference type="Pfam" id="PF05935">
    <property type="entry name" value="Arylsulfotrans"/>
    <property type="match status" value="1"/>
</dbReference>
<dbReference type="InterPro" id="IPR011047">
    <property type="entry name" value="Quinoprotein_ADH-like_sf"/>
</dbReference>
<dbReference type="InterPro" id="IPR010262">
    <property type="entry name" value="Arylsulfotransferase_bact"/>
</dbReference>
<dbReference type="AlphaFoldDB" id="A0A372MGG9"/>
<dbReference type="Proteomes" id="UP000264002">
    <property type="component" value="Unassembled WGS sequence"/>
</dbReference>
<dbReference type="GO" id="GO:0004062">
    <property type="term" value="F:aryl sulfotransferase activity"/>
    <property type="evidence" value="ECO:0007669"/>
    <property type="project" value="InterPro"/>
</dbReference>
<dbReference type="PANTHER" id="PTHR35340:SF10">
    <property type="entry name" value="CYTOPLASMIC PROTEIN"/>
    <property type="match status" value="1"/>
</dbReference>
<dbReference type="SUPFAM" id="SSF50998">
    <property type="entry name" value="Quinoprotein alcohol dehydrogenase-like"/>
    <property type="match status" value="1"/>
</dbReference>
<dbReference type="PANTHER" id="PTHR35340">
    <property type="entry name" value="PQQ ENZYME REPEAT PROTEIN-RELATED"/>
    <property type="match status" value="1"/>
</dbReference>
<dbReference type="InterPro" id="IPR035391">
    <property type="entry name" value="Arylsulfotran_N"/>
</dbReference>
<accession>A0A372MGG9</accession>
<comment type="caution">
    <text evidence="3">The sequence shown here is derived from an EMBL/GenBank/DDBJ whole genome shotgun (WGS) entry which is preliminary data.</text>
</comment>
<keyword evidence="1" id="KW-1133">Transmembrane helix</keyword>
<sequence length="560" mass="63999">MTTKPDKMATMTKKIRMVVRFAFMVISIANLRLGRQEMSLSVGKDFFPYFYWQRTLEDMNKQLRRLIMLTCLMLLIVLFLFVFLVRRPFTIAITRFEKSPLSALAVIETREATQVSLIIRGRNHDDLPVTFAGYETYHEIPMLALYPDSENEVEFHLVAEDGRLYKETVHIKTDPLPETFPEIGYERLLPEQIAEGFTFLHLGHYDAEGNYRALPSAVDSYGAVRWFYQGDIGHVMKMTGQGTLLIQEGSSLVEIDLLGRTIRTLPPLMYGLHHDVSIMENGNILALSTAPSSFEDGVVELDGETGQYLQGWDFRDILDKDRPPLPRNLEPSDWLHLNGIDYNSRDDSFIVSGRDQSTVAEIDRKSGDLRWILGNHELWNESFQPYLLYLAGDPFAWQWGQHAPMVHPEQQGRVLLYDNGNERSCTDPLDPSENYSRAVEYEIDEASMTVRQVWEYGTKNGSSTFTPFIGDANYLENGNRLICFGGITKNLEGDAVELFDFANNSLHDMKISAKVIEVTADNPAKEVLMFSFNDPDPASYAGYRVYQAERYPLYHPALLQ</sequence>
<keyword evidence="1" id="KW-0472">Membrane</keyword>
<reference evidence="3 4" key="2">
    <citation type="submission" date="2018-09" db="EMBL/GenBank/DDBJ databases">
        <title>Genome of Sphaerochaeta halotolerans strain 4-11.</title>
        <authorList>
            <person name="Nazina T.N."/>
            <person name="Sokolova D.S."/>
        </authorList>
    </citation>
    <scope>NUCLEOTIDE SEQUENCE [LARGE SCALE GENOMIC DNA]</scope>
    <source>
        <strain evidence="3 4">4-11</strain>
    </source>
</reference>
<feature type="transmembrane region" description="Helical" evidence="1">
    <location>
        <begin position="66"/>
        <end position="85"/>
    </location>
</feature>
<evidence type="ECO:0000256" key="1">
    <source>
        <dbReference type="SAM" id="Phobius"/>
    </source>
</evidence>
<organism evidence="3 4">
    <name type="scientific">Sphaerochaeta halotolerans</name>
    <dbReference type="NCBI Taxonomy" id="2293840"/>
    <lineage>
        <taxon>Bacteria</taxon>
        <taxon>Pseudomonadati</taxon>
        <taxon>Spirochaetota</taxon>
        <taxon>Spirochaetia</taxon>
        <taxon>Spirochaetales</taxon>
        <taxon>Sphaerochaetaceae</taxon>
        <taxon>Sphaerochaeta</taxon>
    </lineage>
</organism>
<evidence type="ECO:0000313" key="4">
    <source>
        <dbReference type="Proteomes" id="UP000264002"/>
    </source>
</evidence>
<dbReference type="EMBL" id="QUWK01000006">
    <property type="protein sequence ID" value="RFU94887.1"/>
    <property type="molecule type" value="Genomic_DNA"/>
</dbReference>
<dbReference type="Pfam" id="PF17425">
    <property type="entry name" value="Arylsulfotran_N"/>
    <property type="match status" value="1"/>
</dbReference>
<keyword evidence="4" id="KW-1185">Reference proteome</keyword>
<dbReference type="Gene3D" id="2.60.40.3100">
    <property type="entry name" value="Arylsulphate sulphotransferase monomer, N-terminal domain"/>
    <property type="match status" value="1"/>
</dbReference>
<feature type="domain" description="Arylsulfotransferase N-terminal" evidence="2">
    <location>
        <begin position="98"/>
        <end position="173"/>
    </location>
</feature>
<evidence type="ECO:0000313" key="3">
    <source>
        <dbReference type="EMBL" id="RFU94887.1"/>
    </source>
</evidence>
<dbReference type="InterPro" id="IPR053143">
    <property type="entry name" value="Arylsulfate_ST"/>
</dbReference>
<reference evidence="4" key="1">
    <citation type="submission" date="2018-08" db="EMBL/GenBank/DDBJ databases">
        <authorList>
            <person name="Grouzdev D.S."/>
            <person name="Krutkina M.S."/>
        </authorList>
    </citation>
    <scope>NUCLEOTIDE SEQUENCE [LARGE SCALE GENOMIC DNA]</scope>
    <source>
        <strain evidence="4">4-11</strain>
    </source>
</reference>
<name>A0A372MGG9_9SPIR</name>